<organism evidence="1 2">
    <name type="scientific">Acorus calamus</name>
    <name type="common">Sweet flag</name>
    <dbReference type="NCBI Taxonomy" id="4465"/>
    <lineage>
        <taxon>Eukaryota</taxon>
        <taxon>Viridiplantae</taxon>
        <taxon>Streptophyta</taxon>
        <taxon>Embryophyta</taxon>
        <taxon>Tracheophyta</taxon>
        <taxon>Spermatophyta</taxon>
        <taxon>Magnoliopsida</taxon>
        <taxon>Liliopsida</taxon>
        <taxon>Acoraceae</taxon>
        <taxon>Acorus</taxon>
    </lineage>
</organism>
<dbReference type="PANTHER" id="PTHR10826:SF41">
    <property type="entry name" value="MITOCHONDRIAL GLYCOPROTEIN FAMILY PROTEIN"/>
    <property type="match status" value="1"/>
</dbReference>
<dbReference type="InterPro" id="IPR003428">
    <property type="entry name" value="MAM33"/>
</dbReference>
<reference evidence="1" key="2">
    <citation type="submission" date="2023-06" db="EMBL/GenBank/DDBJ databases">
        <authorList>
            <person name="Ma L."/>
            <person name="Liu K.-W."/>
            <person name="Li Z."/>
            <person name="Hsiao Y.-Y."/>
            <person name="Qi Y."/>
            <person name="Fu T."/>
            <person name="Tang G."/>
            <person name="Zhang D."/>
            <person name="Sun W.-H."/>
            <person name="Liu D.-K."/>
            <person name="Li Y."/>
            <person name="Chen G.-Z."/>
            <person name="Liu X.-D."/>
            <person name="Liao X.-Y."/>
            <person name="Jiang Y.-T."/>
            <person name="Yu X."/>
            <person name="Hao Y."/>
            <person name="Huang J."/>
            <person name="Zhao X.-W."/>
            <person name="Ke S."/>
            <person name="Chen Y.-Y."/>
            <person name="Wu W.-L."/>
            <person name="Hsu J.-L."/>
            <person name="Lin Y.-F."/>
            <person name="Huang M.-D."/>
            <person name="Li C.-Y."/>
            <person name="Huang L."/>
            <person name="Wang Z.-W."/>
            <person name="Zhao X."/>
            <person name="Zhong W.-Y."/>
            <person name="Peng D.-H."/>
            <person name="Ahmad S."/>
            <person name="Lan S."/>
            <person name="Zhang J.-S."/>
            <person name="Tsai W.-C."/>
            <person name="Van De Peer Y."/>
            <person name="Liu Z.-J."/>
        </authorList>
    </citation>
    <scope>NUCLEOTIDE SEQUENCE</scope>
    <source>
        <strain evidence="1">CP</strain>
        <tissue evidence="1">Leaves</tissue>
    </source>
</reference>
<protein>
    <recommendedName>
        <fullName evidence="3">Mitochondrial glycoprotein</fullName>
    </recommendedName>
</protein>
<name>A0AAV9EIG8_ACOCL</name>
<dbReference type="GO" id="GO:0005759">
    <property type="term" value="C:mitochondrial matrix"/>
    <property type="evidence" value="ECO:0007669"/>
    <property type="project" value="InterPro"/>
</dbReference>
<keyword evidence="2" id="KW-1185">Reference proteome</keyword>
<dbReference type="InterPro" id="IPR036561">
    <property type="entry name" value="MAM33_sf"/>
</dbReference>
<dbReference type="PANTHER" id="PTHR10826">
    <property type="entry name" value="COMPLEMENT COMPONENT 1"/>
    <property type="match status" value="1"/>
</dbReference>
<dbReference type="SUPFAM" id="SSF54529">
    <property type="entry name" value="Mitochondrial glycoprotein MAM33-like"/>
    <property type="match status" value="1"/>
</dbReference>
<evidence type="ECO:0000313" key="2">
    <source>
        <dbReference type="Proteomes" id="UP001180020"/>
    </source>
</evidence>
<dbReference type="AlphaFoldDB" id="A0AAV9EIG8"/>
<accession>A0AAV9EIG8</accession>
<dbReference type="Gene3D" id="3.10.280.10">
    <property type="entry name" value="Mitochondrial glycoprotein"/>
    <property type="match status" value="1"/>
</dbReference>
<evidence type="ECO:0008006" key="3">
    <source>
        <dbReference type="Google" id="ProtNLM"/>
    </source>
</evidence>
<dbReference type="EMBL" id="JAUJYO010000007">
    <property type="protein sequence ID" value="KAK1312573.1"/>
    <property type="molecule type" value="Genomic_DNA"/>
</dbReference>
<dbReference type="FunFam" id="3.10.280.10:FF:000002">
    <property type="entry name" value="Mitochondrial glycoprotein family protein"/>
    <property type="match status" value="1"/>
</dbReference>
<gene>
    <name evidence="1" type="ORF">QJS10_CPA07g00117</name>
</gene>
<proteinExistence type="predicted"/>
<comment type="caution">
    <text evidence="1">The sequence shown here is derived from an EMBL/GenBank/DDBJ whole genome shotgun (WGS) entry which is preliminary data.</text>
</comment>
<reference evidence="1" key="1">
    <citation type="journal article" date="2023" name="Nat. Commun.">
        <title>Diploid and tetraploid genomes of Acorus and the evolution of monocots.</title>
        <authorList>
            <person name="Ma L."/>
            <person name="Liu K.W."/>
            <person name="Li Z."/>
            <person name="Hsiao Y.Y."/>
            <person name="Qi Y."/>
            <person name="Fu T."/>
            <person name="Tang G.D."/>
            <person name="Zhang D."/>
            <person name="Sun W.H."/>
            <person name="Liu D.K."/>
            <person name="Li Y."/>
            <person name="Chen G.Z."/>
            <person name="Liu X.D."/>
            <person name="Liao X.Y."/>
            <person name="Jiang Y.T."/>
            <person name="Yu X."/>
            <person name="Hao Y."/>
            <person name="Huang J."/>
            <person name="Zhao X.W."/>
            <person name="Ke S."/>
            <person name="Chen Y.Y."/>
            <person name="Wu W.L."/>
            <person name="Hsu J.L."/>
            <person name="Lin Y.F."/>
            <person name="Huang M.D."/>
            <person name="Li C.Y."/>
            <person name="Huang L."/>
            <person name="Wang Z.W."/>
            <person name="Zhao X."/>
            <person name="Zhong W.Y."/>
            <person name="Peng D.H."/>
            <person name="Ahmad S."/>
            <person name="Lan S."/>
            <person name="Zhang J.S."/>
            <person name="Tsai W.C."/>
            <person name="Van de Peer Y."/>
            <person name="Liu Z.J."/>
        </authorList>
    </citation>
    <scope>NUCLEOTIDE SEQUENCE</scope>
    <source>
        <strain evidence="1">CP</strain>
    </source>
</reference>
<dbReference type="Proteomes" id="UP001180020">
    <property type="component" value="Unassembled WGS sequence"/>
</dbReference>
<sequence length="253" mass="28086">MAISRFLRRAAPMAARAVSGGAPCRNYRSVLLHPLRGSVGSSSGGMVGRNYLFAPRAFFSAAAAARDQSLVKVIESEIKCAEESDEGNQVEEFPEEFPFEIQDNPKTQTVTLKRDYQGEVITVEVSMPNLVTGEDNNDADDNDESSDQSCLPLVVSVSKGNGPCLEFGCSAYPDEVVIDSLSVKEPSTTEDQLAYEGPEFSDLDENLQKAFHKYLEIRGITPSTTNFLHEYMINKDSREYLDWMKSLKEFIEK</sequence>
<evidence type="ECO:0000313" key="1">
    <source>
        <dbReference type="EMBL" id="KAK1312573.1"/>
    </source>
</evidence>
<dbReference type="Pfam" id="PF02330">
    <property type="entry name" value="MAM33"/>
    <property type="match status" value="1"/>
</dbReference>